<evidence type="ECO:0000256" key="4">
    <source>
        <dbReference type="ARBA" id="ARBA00022989"/>
    </source>
</evidence>
<reference evidence="8" key="1">
    <citation type="submission" date="2025-08" db="UniProtKB">
        <authorList>
            <consortium name="RefSeq"/>
        </authorList>
    </citation>
    <scope>IDENTIFICATION</scope>
</reference>
<sequence length="125" mass="14403">MTRVSVRQWLWSWRSIIILWVTPLLLMPLPLVVGTKEAKCAFVMLLMAVYWVTESLTVGNTAMIPVALYPLFEIMPSKEVSECYMNNVSMLFVGGMCLAIALEYWNLHKRIALRVMMFVGSEPKW</sequence>
<feature type="transmembrane region" description="Helical" evidence="6">
    <location>
        <begin position="88"/>
        <end position="107"/>
    </location>
</feature>
<dbReference type="GeneID" id="118478344"/>
<evidence type="ECO:0000256" key="6">
    <source>
        <dbReference type="SAM" id="Phobius"/>
    </source>
</evidence>
<feature type="transmembrane region" description="Helical" evidence="6">
    <location>
        <begin position="12"/>
        <end position="33"/>
    </location>
</feature>
<dbReference type="PANTHER" id="PTHR10283">
    <property type="entry name" value="SOLUTE CARRIER FAMILY 13 MEMBER"/>
    <property type="match status" value="1"/>
</dbReference>
<organism evidence="7 8">
    <name type="scientific">Aplysia californica</name>
    <name type="common">California sea hare</name>
    <dbReference type="NCBI Taxonomy" id="6500"/>
    <lineage>
        <taxon>Eukaryota</taxon>
        <taxon>Metazoa</taxon>
        <taxon>Spiralia</taxon>
        <taxon>Lophotrochozoa</taxon>
        <taxon>Mollusca</taxon>
        <taxon>Gastropoda</taxon>
        <taxon>Heterobranchia</taxon>
        <taxon>Euthyneura</taxon>
        <taxon>Tectipleura</taxon>
        <taxon>Aplysiida</taxon>
        <taxon>Aplysioidea</taxon>
        <taxon>Aplysiidae</taxon>
        <taxon>Aplysia</taxon>
    </lineage>
</organism>
<keyword evidence="4 6" id="KW-1133">Transmembrane helix</keyword>
<dbReference type="PANTHER" id="PTHR10283:SF135">
    <property type="entry name" value="SOLUTE CARRIER FAMILY 13 MEMBER 5"/>
    <property type="match status" value="1"/>
</dbReference>
<accession>A0ABM1VZ73</accession>
<name>A0ABM1VZ73_APLCA</name>
<dbReference type="Pfam" id="PF00939">
    <property type="entry name" value="Na_sulph_symp"/>
    <property type="match status" value="1"/>
</dbReference>
<feature type="transmembrane region" description="Helical" evidence="6">
    <location>
        <begin position="40"/>
        <end position="68"/>
    </location>
</feature>
<keyword evidence="7" id="KW-1185">Reference proteome</keyword>
<evidence type="ECO:0000313" key="8">
    <source>
        <dbReference type="RefSeq" id="XP_035827716.1"/>
    </source>
</evidence>
<evidence type="ECO:0000256" key="5">
    <source>
        <dbReference type="ARBA" id="ARBA00023136"/>
    </source>
</evidence>
<gene>
    <name evidence="8" type="primary">LOC118478344</name>
</gene>
<proteinExistence type="inferred from homology"/>
<protein>
    <submittedName>
        <fullName evidence="8">Solute carrier family 13 member 5-like</fullName>
    </submittedName>
</protein>
<evidence type="ECO:0000256" key="1">
    <source>
        <dbReference type="ARBA" id="ARBA00004141"/>
    </source>
</evidence>
<evidence type="ECO:0000313" key="7">
    <source>
        <dbReference type="Proteomes" id="UP000694888"/>
    </source>
</evidence>
<evidence type="ECO:0000256" key="2">
    <source>
        <dbReference type="ARBA" id="ARBA00006772"/>
    </source>
</evidence>
<comment type="similarity">
    <text evidence="2">Belongs to the SLC13A/DASS transporter (TC 2.A.47) family. NADC subfamily.</text>
</comment>
<comment type="subcellular location">
    <subcellularLocation>
        <location evidence="1">Membrane</location>
        <topology evidence="1">Multi-pass membrane protein</topology>
    </subcellularLocation>
</comment>
<dbReference type="RefSeq" id="XP_035827716.1">
    <property type="nucleotide sequence ID" value="XM_035971823.1"/>
</dbReference>
<dbReference type="Proteomes" id="UP000694888">
    <property type="component" value="Unplaced"/>
</dbReference>
<keyword evidence="3 6" id="KW-0812">Transmembrane</keyword>
<evidence type="ECO:0000256" key="3">
    <source>
        <dbReference type="ARBA" id="ARBA00022692"/>
    </source>
</evidence>
<keyword evidence="5 6" id="KW-0472">Membrane</keyword>
<dbReference type="InterPro" id="IPR001898">
    <property type="entry name" value="SLC13A/DASS"/>
</dbReference>